<sequence>MIFAYLAGAVVVALAAGLFGSIIARLFGLFFALLGLVGMVVYGTHNQLGSAATCFAAFVGGLTLWLAGHWMYAYKHHSWPNPIARRVFNQTPLRHLDPTRRWGIRVVNDHSANKKDQR</sequence>
<keyword evidence="3" id="KW-1185">Reference proteome</keyword>
<dbReference type="RefSeq" id="WP_369742002.1">
    <property type="nucleotide sequence ID" value="NZ_JBGEDP010000002.1"/>
</dbReference>
<gene>
    <name evidence="2" type="ORF">AB8998_30375</name>
</gene>
<keyword evidence="1" id="KW-0812">Transmembrane</keyword>
<evidence type="ECO:0000313" key="2">
    <source>
        <dbReference type="EMBL" id="MEY8018959.1"/>
    </source>
</evidence>
<evidence type="ECO:0008006" key="4">
    <source>
        <dbReference type="Google" id="ProtNLM"/>
    </source>
</evidence>
<keyword evidence="1" id="KW-1133">Transmembrane helix</keyword>
<organism evidence="2 3">
    <name type="scientific">Mycobacterium servetii</name>
    <dbReference type="NCBI Taxonomy" id="3237418"/>
    <lineage>
        <taxon>Bacteria</taxon>
        <taxon>Bacillati</taxon>
        <taxon>Actinomycetota</taxon>
        <taxon>Actinomycetes</taxon>
        <taxon>Mycobacteriales</taxon>
        <taxon>Mycobacteriaceae</taxon>
        <taxon>Mycobacterium</taxon>
    </lineage>
</organism>
<protein>
    <recommendedName>
        <fullName evidence="4">Transmembrane protein</fullName>
    </recommendedName>
</protein>
<accession>A0ABV4C8W9</accession>
<feature type="transmembrane region" description="Helical" evidence="1">
    <location>
        <begin position="51"/>
        <end position="72"/>
    </location>
</feature>
<comment type="caution">
    <text evidence="2">The sequence shown here is derived from an EMBL/GenBank/DDBJ whole genome shotgun (WGS) entry which is preliminary data.</text>
</comment>
<keyword evidence="1" id="KW-0472">Membrane</keyword>
<name>A0ABV4C8W9_9MYCO</name>
<evidence type="ECO:0000256" key="1">
    <source>
        <dbReference type="SAM" id="Phobius"/>
    </source>
</evidence>
<feature type="transmembrane region" description="Helical" evidence="1">
    <location>
        <begin position="25"/>
        <end position="44"/>
    </location>
</feature>
<evidence type="ECO:0000313" key="3">
    <source>
        <dbReference type="Proteomes" id="UP001564760"/>
    </source>
</evidence>
<dbReference type="Proteomes" id="UP001564760">
    <property type="component" value="Unassembled WGS sequence"/>
</dbReference>
<dbReference type="EMBL" id="JBGEDP010000002">
    <property type="protein sequence ID" value="MEY8018959.1"/>
    <property type="molecule type" value="Genomic_DNA"/>
</dbReference>
<reference evidence="2 3" key="1">
    <citation type="submission" date="2024-08" db="EMBL/GenBank/DDBJ databases">
        <title>Mycobacterium servetensis sp. nov., a novel rapid-growing mycobacterial species recovered from a human patient in Zaragoza, Spain.</title>
        <authorList>
            <person name="Tristancho-Baro A.I."/>
            <person name="Buenestado-Serrano S."/>
            <person name="Garcia De Viedma D."/>
            <person name="Milagro-Beamonte A."/>
            <person name="Burillo N."/>
            <person name="Sanz S."/>
            <person name="Lopez-Calleja A.I."/>
            <person name="Penas-Utrilla D."/>
            <person name="Guardingo M."/>
            <person name="Garcia M.J."/>
            <person name="Vinuelas-Bayon J."/>
        </authorList>
    </citation>
    <scope>NUCLEOTIDE SEQUENCE [LARGE SCALE GENOMIC DNA]</scope>
    <source>
        <strain evidence="3">HUMS_12744610</strain>
    </source>
</reference>
<proteinExistence type="predicted"/>